<dbReference type="InterPro" id="IPR056173">
    <property type="entry name" value="Sec20_C"/>
</dbReference>
<dbReference type="Gramene" id="KCW62969">
    <property type="protein sequence ID" value="KCW62969"/>
    <property type="gene ID" value="EUGRSUZ_G00566"/>
</dbReference>
<evidence type="ECO:0000256" key="2">
    <source>
        <dbReference type="ARBA" id="ARBA00022448"/>
    </source>
</evidence>
<keyword evidence="4" id="KW-0256">Endoplasmic reticulum</keyword>
<dbReference type="GO" id="GO:0005484">
    <property type="term" value="F:SNAP receptor activity"/>
    <property type="evidence" value="ECO:0007669"/>
    <property type="project" value="InterPro"/>
</dbReference>
<keyword evidence="3 10" id="KW-0812">Transmembrane</keyword>
<dbReference type="PANTHER" id="PTHR12825">
    <property type="entry name" value="BNIP1-RELATED"/>
    <property type="match status" value="1"/>
</dbReference>
<dbReference type="GO" id="GO:0005789">
    <property type="term" value="C:endoplasmic reticulum membrane"/>
    <property type="evidence" value="ECO:0007669"/>
    <property type="project" value="UniProtKB-SubCell"/>
</dbReference>
<name>A0A059BAD6_EUCGR</name>
<reference evidence="12" key="1">
    <citation type="submission" date="2013-07" db="EMBL/GenBank/DDBJ databases">
        <title>The genome of Eucalyptus grandis.</title>
        <authorList>
            <person name="Schmutz J."/>
            <person name="Hayes R."/>
            <person name="Myburg A."/>
            <person name="Tuskan G."/>
            <person name="Grattapaglia D."/>
            <person name="Rokhsar D.S."/>
        </authorList>
    </citation>
    <scope>NUCLEOTIDE SEQUENCE</scope>
    <source>
        <tissue evidence="12">Leaf extractions</tissue>
    </source>
</reference>
<keyword evidence="7" id="KW-0175">Coiled coil</keyword>
<keyword evidence="6 10" id="KW-1133">Transmembrane helix</keyword>
<evidence type="ECO:0000256" key="3">
    <source>
        <dbReference type="ARBA" id="ARBA00022692"/>
    </source>
</evidence>
<evidence type="ECO:0000256" key="1">
    <source>
        <dbReference type="ARBA" id="ARBA00004163"/>
    </source>
</evidence>
<comment type="similarity">
    <text evidence="9">Belongs to the SEC20 family.</text>
</comment>
<dbReference type="AlphaFoldDB" id="A0A059BAD6"/>
<evidence type="ECO:0000256" key="10">
    <source>
        <dbReference type="SAM" id="Phobius"/>
    </source>
</evidence>
<comment type="subcellular location">
    <subcellularLocation>
        <location evidence="1">Endoplasmic reticulum membrane</location>
        <topology evidence="1">Single-pass type IV membrane protein</topology>
    </subcellularLocation>
</comment>
<protein>
    <recommendedName>
        <fullName evidence="11">Sec20 C-terminal domain-containing protein</fullName>
    </recommendedName>
</protein>
<evidence type="ECO:0000256" key="8">
    <source>
        <dbReference type="ARBA" id="ARBA00023136"/>
    </source>
</evidence>
<evidence type="ECO:0000259" key="11">
    <source>
        <dbReference type="Pfam" id="PF03908"/>
    </source>
</evidence>
<keyword evidence="8 10" id="KW-0472">Membrane</keyword>
<dbReference type="PANTHER" id="PTHR12825:SF0">
    <property type="entry name" value="VESICLE TRANSPORT PROTEIN SEC20"/>
    <property type="match status" value="1"/>
</dbReference>
<feature type="transmembrane region" description="Helical" evidence="10">
    <location>
        <begin position="41"/>
        <end position="62"/>
    </location>
</feature>
<dbReference type="STRING" id="71139.A0A059BAD6"/>
<keyword evidence="5" id="KW-0931">ER-Golgi transport</keyword>
<feature type="domain" description="Sec20 C-terminal" evidence="11">
    <location>
        <begin position="6"/>
        <end position="66"/>
    </location>
</feature>
<evidence type="ECO:0000256" key="4">
    <source>
        <dbReference type="ARBA" id="ARBA00022824"/>
    </source>
</evidence>
<dbReference type="GO" id="GO:0006890">
    <property type="term" value="P:retrograde vesicle-mediated transport, Golgi to endoplasmic reticulum"/>
    <property type="evidence" value="ECO:0007669"/>
    <property type="project" value="InterPro"/>
</dbReference>
<proteinExistence type="inferred from homology"/>
<sequence length="123" mass="13656">MADLAEESTGVLRKAESEYKGHRSLLMRTRSLLSTMRRQDVIDRIIIAVGFILFSCAVLYVFSKRIGLLKLQRKVTAALKAGMAGQAEIGVRGNQEGINIPHVVDNVIANLDLPLDRPMHDEL</sequence>
<accession>A0A059BAD6</accession>
<dbReference type="Pfam" id="PF03908">
    <property type="entry name" value="Sec20"/>
    <property type="match status" value="1"/>
</dbReference>
<keyword evidence="2" id="KW-0813">Transport</keyword>
<evidence type="ECO:0000256" key="7">
    <source>
        <dbReference type="ARBA" id="ARBA00023054"/>
    </source>
</evidence>
<evidence type="ECO:0000313" key="12">
    <source>
        <dbReference type="EMBL" id="KCW62969.1"/>
    </source>
</evidence>
<gene>
    <name evidence="12" type="ORF">EUGRSUZ_G00566</name>
</gene>
<organism evidence="12">
    <name type="scientific">Eucalyptus grandis</name>
    <name type="common">Flooded gum</name>
    <dbReference type="NCBI Taxonomy" id="71139"/>
    <lineage>
        <taxon>Eukaryota</taxon>
        <taxon>Viridiplantae</taxon>
        <taxon>Streptophyta</taxon>
        <taxon>Embryophyta</taxon>
        <taxon>Tracheophyta</taxon>
        <taxon>Spermatophyta</taxon>
        <taxon>Magnoliopsida</taxon>
        <taxon>eudicotyledons</taxon>
        <taxon>Gunneridae</taxon>
        <taxon>Pentapetalae</taxon>
        <taxon>rosids</taxon>
        <taxon>malvids</taxon>
        <taxon>Myrtales</taxon>
        <taxon>Myrtaceae</taxon>
        <taxon>Myrtoideae</taxon>
        <taxon>Eucalypteae</taxon>
        <taxon>Eucalyptus</taxon>
    </lineage>
</organism>
<dbReference type="EMBL" id="KK198759">
    <property type="protein sequence ID" value="KCW62969.1"/>
    <property type="molecule type" value="Genomic_DNA"/>
</dbReference>
<evidence type="ECO:0000256" key="9">
    <source>
        <dbReference type="ARBA" id="ARBA00037934"/>
    </source>
</evidence>
<dbReference type="InterPro" id="IPR005606">
    <property type="entry name" value="Sec20"/>
</dbReference>
<evidence type="ECO:0000256" key="6">
    <source>
        <dbReference type="ARBA" id="ARBA00022989"/>
    </source>
</evidence>
<dbReference type="InParanoid" id="A0A059BAD6"/>
<evidence type="ECO:0000256" key="5">
    <source>
        <dbReference type="ARBA" id="ARBA00022892"/>
    </source>
</evidence>